<accession>A0ACC2VXX0</accession>
<reference evidence="1" key="1">
    <citation type="submission" date="2023-04" db="EMBL/GenBank/DDBJ databases">
        <title>Draft Genome sequencing of Naganishia species isolated from polar environments using Oxford Nanopore Technology.</title>
        <authorList>
            <person name="Leo P."/>
            <person name="Venkateswaran K."/>
        </authorList>
    </citation>
    <scope>NUCLEOTIDE SEQUENCE</scope>
    <source>
        <strain evidence="1">MNA-CCFEE 5423</strain>
    </source>
</reference>
<dbReference type="Proteomes" id="UP001227268">
    <property type="component" value="Unassembled WGS sequence"/>
</dbReference>
<name>A0ACC2VXX0_9TREE</name>
<proteinExistence type="predicted"/>
<comment type="caution">
    <text evidence="1">The sequence shown here is derived from an EMBL/GenBank/DDBJ whole genome shotgun (WGS) entry which is preliminary data.</text>
</comment>
<sequence>MSSIVKPIYHVAIGPDVSNAPKGTETGALDHSNAIMDEPITPPPHRDPIIFDTLILLAIQSGFYLLSRRFLAHALPTLRSISKEGAAAAAVTSPVSPRHQDGEYAMRSFDGTGRRSEVREMDSELDEDDEEDDRLLNASGGFSDIEAGMSHRSAGSITRQDRFRGDLLESDSEDDMSDITRSYAGSPVPSPSLGLPPHGLESGMHSASTMALNKQENGMSSGGGEGTESPAAAGKGHARRISALQHTSPIIRTPGSAGAAAANPANEPGGRKRAPPPPLRVLRLFQGRQLSTNGDAAGRAGLQHGEKEKEKVGATRSLGWLSRNLFSLCFVESLTLVSIVMLDSFGLLHARIPPYVTTLEGPSSSLFSTNGTLLDSLFGHGNMSQNVNGTRRVSPPPGYRLKGAFPQKVHLGNVADLKEIGDTLTPSDDVEDTSDDDDDDNNEYEYDQDAYEKYEYAFEYYSQQQMWRRGGWLEPSLGRVVVCGVVVLGGLSGLGAVRTAWNFIEGGGLGSGRLLTREDLISAERSLYRIRHDMVYKQSELARRLGGGAEASDGNSGSSHGWMGRVFASTLGRNQETNSLRREIQGLGALESQVKRGLEAMKLRRCFTSILFPPLATSKILTQNDGSNESGFVQEKGNTNGDWISYLIAWGLSQLPTGVADVAVWSRAISLLLTGLLILSSLLQVLRSVAKVLRLTSKRIGAGFLLLTLGQLMSTYTISLLIQLRSFIPPSMPDIDVGEAFGNNSTTVTTIASQFSSHGETSLLASLPEFRVFGRLFDVMFLIGAISTALYRYMSQKMNGVDEYAQVYH</sequence>
<gene>
    <name evidence="1" type="ORF">QFC21_002418</name>
</gene>
<dbReference type="EMBL" id="JASBWT010000006">
    <property type="protein sequence ID" value="KAJ9103955.1"/>
    <property type="molecule type" value="Genomic_DNA"/>
</dbReference>
<protein>
    <submittedName>
        <fullName evidence="1">Uncharacterized protein</fullName>
    </submittedName>
</protein>
<keyword evidence="2" id="KW-1185">Reference proteome</keyword>
<organism evidence="1 2">
    <name type="scientific">Naganishia friedmannii</name>
    <dbReference type="NCBI Taxonomy" id="89922"/>
    <lineage>
        <taxon>Eukaryota</taxon>
        <taxon>Fungi</taxon>
        <taxon>Dikarya</taxon>
        <taxon>Basidiomycota</taxon>
        <taxon>Agaricomycotina</taxon>
        <taxon>Tremellomycetes</taxon>
        <taxon>Filobasidiales</taxon>
        <taxon>Filobasidiaceae</taxon>
        <taxon>Naganishia</taxon>
    </lineage>
</organism>
<evidence type="ECO:0000313" key="1">
    <source>
        <dbReference type="EMBL" id="KAJ9103955.1"/>
    </source>
</evidence>
<evidence type="ECO:0000313" key="2">
    <source>
        <dbReference type="Proteomes" id="UP001227268"/>
    </source>
</evidence>